<dbReference type="PANTHER" id="PTHR45527:SF1">
    <property type="entry name" value="FATTY ACID SYNTHASE"/>
    <property type="match status" value="1"/>
</dbReference>
<gene>
    <name evidence="2" type="ORF">JOD64_005383</name>
</gene>
<sequence>MHHLLDERASLTPDAIAVVHGPESWTYAHVRQASTVYAHWLKSRGVTRGDRVVIAASRASNTVALIYAISRLGALYVIVDEKLGSFVLRQIADDCEPRLVVVNGTPPPGVRDAFGECVEIPEWRTLTDSGPLPAGPCLSVDPVSLIYTSGSTAAPKAVVCAHREVIFSVRAIQGRLGYRNDDTVFCCLPLSFDYGLYQAYLACVSGSALVLGDAGAAGPPLLTALLHHRATILPALPTLATILVMLLGRSGKSAPNLRMVTNTGAALSPALTQQLRTLLPQATVVPMFGLTECKRVTIAPVDDAEVPVGSAGTALPDTEIFVVDENDHRLPPGEVGQLVVRGPNVMSGYWRAPAETARRFRVDEFGVRSLYTGDQCRIDAKGHLYFVGRQDEVYKQQGIRISAAQVEAAALDITGINGAALLPPHGDRGALLVVTGKLNAETVLTELRERLGRARLPQDCRVLDTLPVRANGKIDKRALLETFDALIPVGATTHNGQRHD</sequence>
<keyword evidence="2" id="KW-0436">Ligase</keyword>
<dbReference type="Proteomes" id="UP000764837">
    <property type="component" value="Unassembled WGS sequence"/>
</dbReference>
<protein>
    <submittedName>
        <fullName evidence="2">Acyl-CoA synthetase (AMP-forming)/AMP-acid ligase II</fullName>
    </submittedName>
</protein>
<dbReference type="EMBL" id="JAFBBP010000001">
    <property type="protein sequence ID" value="MBM7494161.1"/>
    <property type="molecule type" value="Genomic_DNA"/>
</dbReference>
<proteinExistence type="predicted"/>
<dbReference type="GO" id="GO:0016874">
    <property type="term" value="F:ligase activity"/>
    <property type="evidence" value="ECO:0007669"/>
    <property type="project" value="UniProtKB-KW"/>
</dbReference>
<dbReference type="InterPro" id="IPR045851">
    <property type="entry name" value="AMP-bd_C_sf"/>
</dbReference>
<evidence type="ECO:0000259" key="1">
    <source>
        <dbReference type="Pfam" id="PF00501"/>
    </source>
</evidence>
<dbReference type="Pfam" id="PF00501">
    <property type="entry name" value="AMP-binding"/>
    <property type="match status" value="1"/>
</dbReference>
<dbReference type="RefSeq" id="WP_204944775.1">
    <property type="nucleotide sequence ID" value="NZ_JAFBBP010000001.1"/>
</dbReference>
<dbReference type="InterPro" id="IPR042099">
    <property type="entry name" value="ANL_N_sf"/>
</dbReference>
<evidence type="ECO:0000313" key="2">
    <source>
        <dbReference type="EMBL" id="MBM7494161.1"/>
    </source>
</evidence>
<organism evidence="2 3">
    <name type="scientific">Micromonospora luteifusca</name>
    <dbReference type="NCBI Taxonomy" id="709860"/>
    <lineage>
        <taxon>Bacteria</taxon>
        <taxon>Bacillati</taxon>
        <taxon>Actinomycetota</taxon>
        <taxon>Actinomycetes</taxon>
        <taxon>Micromonosporales</taxon>
        <taxon>Micromonosporaceae</taxon>
        <taxon>Micromonospora</taxon>
    </lineage>
</organism>
<reference evidence="2 3" key="1">
    <citation type="submission" date="2021-01" db="EMBL/GenBank/DDBJ databases">
        <title>Sequencing the genomes of 1000 actinobacteria strains.</title>
        <authorList>
            <person name="Klenk H.-P."/>
        </authorList>
    </citation>
    <scope>NUCLEOTIDE SEQUENCE [LARGE SCALE GENOMIC DNA]</scope>
    <source>
        <strain evidence="2 3">DSM 100204</strain>
    </source>
</reference>
<dbReference type="Gene3D" id="3.40.50.12780">
    <property type="entry name" value="N-terminal domain of ligase-like"/>
    <property type="match status" value="1"/>
</dbReference>
<keyword evidence="3" id="KW-1185">Reference proteome</keyword>
<dbReference type="SUPFAM" id="SSF56801">
    <property type="entry name" value="Acetyl-CoA synthetase-like"/>
    <property type="match status" value="1"/>
</dbReference>
<evidence type="ECO:0000313" key="3">
    <source>
        <dbReference type="Proteomes" id="UP000764837"/>
    </source>
</evidence>
<dbReference type="Gene3D" id="3.30.300.30">
    <property type="match status" value="1"/>
</dbReference>
<feature type="domain" description="AMP-dependent synthetase/ligase" evidence="1">
    <location>
        <begin position="6"/>
        <end position="350"/>
    </location>
</feature>
<name>A0ABS2M175_9ACTN</name>
<dbReference type="InterPro" id="IPR000873">
    <property type="entry name" value="AMP-dep_synth/lig_dom"/>
</dbReference>
<accession>A0ABS2M175</accession>
<dbReference type="PANTHER" id="PTHR45527">
    <property type="entry name" value="NONRIBOSOMAL PEPTIDE SYNTHETASE"/>
    <property type="match status" value="1"/>
</dbReference>
<comment type="caution">
    <text evidence="2">The sequence shown here is derived from an EMBL/GenBank/DDBJ whole genome shotgun (WGS) entry which is preliminary data.</text>
</comment>